<protein>
    <submittedName>
        <fullName evidence="9">Competence protein ComEC</fullName>
    </submittedName>
</protein>
<accession>A0A0U9HS13</accession>
<evidence type="ECO:0000256" key="4">
    <source>
        <dbReference type="ARBA" id="ARBA00022989"/>
    </source>
</evidence>
<dbReference type="Proteomes" id="UP000054976">
    <property type="component" value="Unassembled WGS sequence"/>
</dbReference>
<dbReference type="PANTHER" id="PTHR30619">
    <property type="entry name" value="DNA INTERNALIZATION/COMPETENCE PROTEIN COMEC/REC2"/>
    <property type="match status" value="1"/>
</dbReference>
<evidence type="ECO:0000313" key="10">
    <source>
        <dbReference type="Proteomes" id="UP000054976"/>
    </source>
</evidence>
<dbReference type="InterPro" id="IPR004797">
    <property type="entry name" value="Competence_ComEC/Rec2"/>
</dbReference>
<dbReference type="NCBIfam" id="TIGR00360">
    <property type="entry name" value="ComEC_N-term"/>
    <property type="match status" value="1"/>
</dbReference>
<dbReference type="InterPro" id="IPR052159">
    <property type="entry name" value="Competence_DNA_uptake"/>
</dbReference>
<dbReference type="InterPro" id="IPR001279">
    <property type="entry name" value="Metallo-B-lactamas"/>
</dbReference>
<dbReference type="Pfam" id="PF00753">
    <property type="entry name" value="Lactamase_B"/>
    <property type="match status" value="1"/>
</dbReference>
<keyword evidence="3 6" id="KW-0812">Transmembrane</keyword>
<dbReference type="GO" id="GO:0030420">
    <property type="term" value="P:establishment of competence for transformation"/>
    <property type="evidence" value="ECO:0007669"/>
    <property type="project" value="InterPro"/>
</dbReference>
<evidence type="ECO:0000256" key="1">
    <source>
        <dbReference type="ARBA" id="ARBA00004651"/>
    </source>
</evidence>
<reference evidence="10" key="1">
    <citation type="submission" date="2016-01" db="EMBL/GenBank/DDBJ databases">
        <title>Draft genome sequence of Thermodesulfovibrio aggregans strain TGE-P1.</title>
        <authorList>
            <person name="Sekiguchi Y."/>
            <person name="Ohashi A."/>
            <person name="Matsuura N."/>
            <person name="Tourlousse M.D."/>
        </authorList>
    </citation>
    <scope>NUCLEOTIDE SEQUENCE [LARGE SCALE GENOMIC DNA]</scope>
    <source>
        <strain evidence="10">TGE-P1</strain>
    </source>
</reference>
<keyword evidence="5 6" id="KW-0472">Membrane</keyword>
<dbReference type="RefSeq" id="WP_059176640.1">
    <property type="nucleotide sequence ID" value="NZ_BCNO01000002.1"/>
</dbReference>
<evidence type="ECO:0000259" key="7">
    <source>
        <dbReference type="Pfam" id="PF00753"/>
    </source>
</evidence>
<dbReference type="STRING" id="86166.TAGGR_279"/>
<proteinExistence type="predicted"/>
<feature type="transmembrane region" description="Helical" evidence="6">
    <location>
        <begin position="284"/>
        <end position="302"/>
    </location>
</feature>
<dbReference type="Gene3D" id="3.60.15.10">
    <property type="entry name" value="Ribonuclease Z/Hydroxyacylglutathione hydrolase-like"/>
    <property type="match status" value="1"/>
</dbReference>
<comment type="subcellular location">
    <subcellularLocation>
        <location evidence="1">Cell membrane</location>
        <topology evidence="1">Multi-pass membrane protein</topology>
    </subcellularLocation>
</comment>
<dbReference type="InterPro" id="IPR004477">
    <property type="entry name" value="ComEC_N"/>
</dbReference>
<dbReference type="NCBIfam" id="TIGR00361">
    <property type="entry name" value="ComEC_Rec2"/>
    <property type="match status" value="1"/>
</dbReference>
<sequence>MPIIPSLVAGIVLGHLFIYFPVTVIILSILLIFVFKNRVAIILAISIILGIFYVLITVSKDSVVSESINFTGYLNNNTANLYEFKIIESSPKIEKTSLKVYSIQYLESGKTYKIECALGKKHLNPYQYGDSLCFLKKAQPAEYSHKTVFDETREKINEKISKSIDKEISGVLIAMTTGERTQIPSEIQEDFRKTGLIHLLSISGAHFGFLFTVCFFVFKFLIKRLPSSILLRITLYLKPSQMATFLTFPVIFCYFLLVEPNYPSTRSFIMATLFMVGVLSERKSIWIFTVSFACLVILIFKPAAIKDISFQLSFLATVGIGFVSDIYKNFKDKIHNKIISYIFLSLLISLGAMLITAPLIIYRFHYISLISPLANLTAGLLIGMILFPLHIFFVTIFTLTGYYPVPELINFIGAISFKVMHWLASFRYSSIWIPPLPKGAVAIFYFAVFVSLIGFYALKRREVKALSWSLSFILFLFSIFIPAFMHLKDKETLKITFLDVGQAEAIVLKIPSGFVLIDTGKTGWEVTQFLKSYGVKELTVIITHEQKDHAGGLERVLKNFKIKEIWDTGYIDYDKEFIHNILIRHLERGDILKIGSCSFTILHPYKGFWSPSLTVDSNDLSLIFKLQCFKNGYLFTSDAGVNALQTIPVNYLKSELIKIPHHGSKHSFYPEFYKAVGPAICIISAGKQNPYGHPHKEVIANVSKICKIYRTDENGAIQVKETPDGVLKVQTFKDTLFKPFEDWENLKKLFILW</sequence>
<dbReference type="PANTHER" id="PTHR30619:SF1">
    <property type="entry name" value="RECOMBINATION PROTEIN 2"/>
    <property type="match status" value="1"/>
</dbReference>
<evidence type="ECO:0000313" key="9">
    <source>
        <dbReference type="EMBL" id="GAQ95193.1"/>
    </source>
</evidence>
<name>A0A0U9HS13_9BACT</name>
<dbReference type="SUPFAM" id="SSF56281">
    <property type="entry name" value="Metallo-hydrolase/oxidoreductase"/>
    <property type="match status" value="1"/>
</dbReference>
<keyword evidence="4 6" id="KW-1133">Transmembrane helix</keyword>
<feature type="transmembrane region" description="Helical" evidence="6">
    <location>
        <begin position="465"/>
        <end position="485"/>
    </location>
</feature>
<feature type="transmembrane region" description="Helical" evidence="6">
    <location>
        <begin position="196"/>
        <end position="222"/>
    </location>
</feature>
<gene>
    <name evidence="9" type="ORF">TAGGR_279</name>
</gene>
<dbReference type="InterPro" id="IPR035681">
    <property type="entry name" value="ComA-like_MBL"/>
</dbReference>
<evidence type="ECO:0000259" key="8">
    <source>
        <dbReference type="Pfam" id="PF03772"/>
    </source>
</evidence>
<feature type="transmembrane region" description="Helical" evidence="6">
    <location>
        <begin position="373"/>
        <end position="396"/>
    </location>
</feature>
<evidence type="ECO:0000256" key="5">
    <source>
        <dbReference type="ARBA" id="ARBA00023136"/>
    </source>
</evidence>
<dbReference type="CDD" id="cd07731">
    <property type="entry name" value="ComA-like_MBL-fold"/>
    <property type="match status" value="1"/>
</dbReference>
<evidence type="ECO:0000256" key="2">
    <source>
        <dbReference type="ARBA" id="ARBA00022475"/>
    </source>
</evidence>
<dbReference type="EMBL" id="BCNO01000002">
    <property type="protein sequence ID" value="GAQ95193.1"/>
    <property type="molecule type" value="Genomic_DNA"/>
</dbReference>
<feature type="transmembrane region" description="Helical" evidence="6">
    <location>
        <begin position="242"/>
        <end position="263"/>
    </location>
</feature>
<feature type="domain" description="ComEC/Rec2-related protein" evidence="8">
    <location>
        <begin position="175"/>
        <end position="453"/>
    </location>
</feature>
<feature type="transmembrane region" description="Helical" evidence="6">
    <location>
        <begin position="308"/>
        <end position="327"/>
    </location>
</feature>
<feature type="transmembrane region" description="Helical" evidence="6">
    <location>
        <begin position="39"/>
        <end position="58"/>
    </location>
</feature>
<feature type="transmembrane region" description="Helical" evidence="6">
    <location>
        <begin position="339"/>
        <end position="361"/>
    </location>
</feature>
<dbReference type="Pfam" id="PF03772">
    <property type="entry name" value="Competence"/>
    <property type="match status" value="1"/>
</dbReference>
<dbReference type="InterPro" id="IPR036866">
    <property type="entry name" value="RibonucZ/Hydroxyglut_hydro"/>
</dbReference>
<dbReference type="AlphaFoldDB" id="A0A0U9HS13"/>
<evidence type="ECO:0000256" key="6">
    <source>
        <dbReference type="SAM" id="Phobius"/>
    </source>
</evidence>
<feature type="transmembrane region" description="Helical" evidence="6">
    <location>
        <begin position="408"/>
        <end position="428"/>
    </location>
</feature>
<organism evidence="9 10">
    <name type="scientific">Thermodesulfovibrio aggregans</name>
    <dbReference type="NCBI Taxonomy" id="86166"/>
    <lineage>
        <taxon>Bacteria</taxon>
        <taxon>Pseudomonadati</taxon>
        <taxon>Nitrospirota</taxon>
        <taxon>Thermodesulfovibrionia</taxon>
        <taxon>Thermodesulfovibrionales</taxon>
        <taxon>Thermodesulfovibrionaceae</taxon>
        <taxon>Thermodesulfovibrio</taxon>
    </lineage>
</organism>
<dbReference type="GO" id="GO:0005886">
    <property type="term" value="C:plasma membrane"/>
    <property type="evidence" value="ECO:0007669"/>
    <property type="project" value="UniProtKB-SubCell"/>
</dbReference>
<evidence type="ECO:0000256" key="3">
    <source>
        <dbReference type="ARBA" id="ARBA00022692"/>
    </source>
</evidence>
<feature type="transmembrane region" description="Helical" evidence="6">
    <location>
        <begin position="440"/>
        <end position="458"/>
    </location>
</feature>
<comment type="caution">
    <text evidence="9">The sequence shown here is derived from an EMBL/GenBank/DDBJ whole genome shotgun (WGS) entry which is preliminary data.</text>
</comment>
<feature type="transmembrane region" description="Helical" evidence="6">
    <location>
        <begin position="7"/>
        <end position="33"/>
    </location>
</feature>
<dbReference type="OrthoDB" id="9761531at2"/>
<keyword evidence="2" id="KW-1003">Cell membrane</keyword>
<feature type="domain" description="Metallo-beta-lactamase" evidence="7">
    <location>
        <begin position="499"/>
        <end position="587"/>
    </location>
</feature>
<keyword evidence="10" id="KW-1185">Reference proteome</keyword>